<dbReference type="InterPro" id="IPR051396">
    <property type="entry name" value="Bact_Antivir_Def_Nuclease"/>
</dbReference>
<dbReference type="Pfam" id="PF13175">
    <property type="entry name" value="AAA_15"/>
    <property type="match status" value="1"/>
</dbReference>
<evidence type="ECO:0000313" key="3">
    <source>
        <dbReference type="Proteomes" id="UP000050956"/>
    </source>
</evidence>
<dbReference type="InterPro" id="IPR027417">
    <property type="entry name" value="P-loop_NTPase"/>
</dbReference>
<keyword evidence="2" id="KW-0540">Nuclease</keyword>
<evidence type="ECO:0000313" key="2">
    <source>
        <dbReference type="EMBL" id="KRG78806.1"/>
    </source>
</evidence>
<dbReference type="OrthoDB" id="3322489at2"/>
<sequence length="608" mass="66777">MRLEAVSIKNFRCYGEEVRVELGDLTTFIGRNDIGKSTVLEALEIFFNDDLVSMEQGDAHVHNVGKDVSITCEFSRLPPTLTLDAGAETTLADEYLLANDGRLKIRKTFDCKSKKPSADVLVIANHPTAADCANLLELKENDLQKRVRALGLDVALKGNPGMRRAIWAAAADLQLQEVAIPVGKSKEDVKRIWEQIEPHLPMFALFQSDRSSRDSDDEVQSPMKAAVAAAIAEVQDDIARIQAKVREKAEEIAQNTHAALATIDPNLASKLTPEFSPPTPAKWQGLFSLGLNTDDGIPLNKRGSGVRRLVLVSFFKAEAERRLRTSIKRSIIYAIEEPETAQHPNNQRILIDSFKMLSEDPGCQVILTTHSPGFASSLPQDSIRYVSRHPESGKPQIQSGMDVFGQVAEALGVTPDSRVQVLVCVEGPTDVLSLKALSNALHQDDATLPNLASDDRLAFIVLGGGTLEHWVNQNYLRALNKREVHIYDGDVAKYAQSVDLVNARIDGSWAVRTTKHEIESYLHTDAISLAFGVEVDIFDHPVNGKATPKLFAEAYSAHVGHGAPLGDNKAKGKLAQFAFPMMTAAMLDERDPDGEIRGWMRRLGEMLA</sequence>
<organism evidence="2 3">
    <name type="scientific">Stenotrophomonas ginsengisoli</name>
    <dbReference type="NCBI Taxonomy" id="336566"/>
    <lineage>
        <taxon>Bacteria</taxon>
        <taxon>Pseudomonadati</taxon>
        <taxon>Pseudomonadota</taxon>
        <taxon>Gammaproteobacteria</taxon>
        <taxon>Lysobacterales</taxon>
        <taxon>Lysobacteraceae</taxon>
        <taxon>Stenotrophomonas</taxon>
    </lineage>
</organism>
<dbReference type="InterPro" id="IPR041685">
    <property type="entry name" value="AAA_GajA/Old/RecF-like"/>
</dbReference>
<proteinExistence type="predicted"/>
<dbReference type="PANTHER" id="PTHR43581:SF4">
    <property type="entry name" value="ATP_GTP PHOSPHATASE"/>
    <property type="match status" value="1"/>
</dbReference>
<dbReference type="RefSeq" id="WP_057636886.1">
    <property type="nucleotide sequence ID" value="NZ_LDJM01000008.1"/>
</dbReference>
<dbReference type="SUPFAM" id="SSF52540">
    <property type="entry name" value="P-loop containing nucleoside triphosphate hydrolases"/>
    <property type="match status" value="1"/>
</dbReference>
<name>A0A0R0DAR1_9GAMM</name>
<evidence type="ECO:0000259" key="1">
    <source>
        <dbReference type="Pfam" id="PF13175"/>
    </source>
</evidence>
<keyword evidence="2" id="KW-0378">Hydrolase</keyword>
<accession>A0A0R0DAR1</accession>
<dbReference type="PATRIC" id="fig|336566.3.peg.3076"/>
<dbReference type="EMBL" id="LDJM01000008">
    <property type="protein sequence ID" value="KRG78806.1"/>
    <property type="molecule type" value="Genomic_DNA"/>
</dbReference>
<reference evidence="2 3" key="1">
    <citation type="submission" date="2015-05" db="EMBL/GenBank/DDBJ databases">
        <title>Genome sequencing and analysis of members of genus Stenotrophomonas.</title>
        <authorList>
            <person name="Patil P.P."/>
            <person name="Midha S."/>
            <person name="Patil P.B."/>
        </authorList>
    </citation>
    <scope>NUCLEOTIDE SEQUENCE [LARGE SCALE GENOMIC DNA]</scope>
    <source>
        <strain evidence="2 3">DSM 24757</strain>
    </source>
</reference>
<dbReference type="Proteomes" id="UP000050956">
    <property type="component" value="Unassembled WGS sequence"/>
</dbReference>
<keyword evidence="2" id="KW-0255">Endonuclease</keyword>
<dbReference type="STRING" id="336566.ABB30_03230"/>
<feature type="domain" description="Endonuclease GajA/Old nuclease/RecF-like AAA" evidence="1">
    <location>
        <begin position="1"/>
        <end position="375"/>
    </location>
</feature>
<gene>
    <name evidence="2" type="ORF">ABB30_03230</name>
</gene>
<protein>
    <submittedName>
        <fullName evidence="2">ATP-dependent OLD family endonuclease</fullName>
    </submittedName>
</protein>
<keyword evidence="3" id="KW-1185">Reference proteome</keyword>
<comment type="caution">
    <text evidence="2">The sequence shown here is derived from an EMBL/GenBank/DDBJ whole genome shotgun (WGS) entry which is preliminary data.</text>
</comment>
<dbReference type="AlphaFoldDB" id="A0A0R0DAR1"/>
<dbReference type="PANTHER" id="PTHR43581">
    <property type="entry name" value="ATP/GTP PHOSPHATASE"/>
    <property type="match status" value="1"/>
</dbReference>
<dbReference type="Gene3D" id="3.40.50.300">
    <property type="entry name" value="P-loop containing nucleotide triphosphate hydrolases"/>
    <property type="match status" value="1"/>
</dbReference>
<dbReference type="GO" id="GO:0004519">
    <property type="term" value="F:endonuclease activity"/>
    <property type="evidence" value="ECO:0007669"/>
    <property type="project" value="UniProtKB-KW"/>
</dbReference>